<organism evidence="2 3">
    <name type="scientific">Ramazzottius varieornatus</name>
    <name type="common">Water bear</name>
    <name type="synonym">Tardigrade</name>
    <dbReference type="NCBI Taxonomy" id="947166"/>
    <lineage>
        <taxon>Eukaryota</taxon>
        <taxon>Metazoa</taxon>
        <taxon>Ecdysozoa</taxon>
        <taxon>Tardigrada</taxon>
        <taxon>Eutardigrada</taxon>
        <taxon>Parachela</taxon>
        <taxon>Hypsibioidea</taxon>
        <taxon>Ramazzottiidae</taxon>
        <taxon>Ramazzottius</taxon>
    </lineage>
</organism>
<feature type="compositionally biased region" description="Basic and acidic residues" evidence="1">
    <location>
        <begin position="517"/>
        <end position="527"/>
    </location>
</feature>
<evidence type="ECO:0000313" key="3">
    <source>
        <dbReference type="Proteomes" id="UP000186922"/>
    </source>
</evidence>
<keyword evidence="3" id="KW-1185">Reference proteome</keyword>
<dbReference type="AlphaFoldDB" id="A0A1D1VVL7"/>
<dbReference type="OrthoDB" id="10067389at2759"/>
<evidence type="ECO:0000256" key="1">
    <source>
        <dbReference type="SAM" id="MobiDB-lite"/>
    </source>
</evidence>
<accession>A0A1D1VVL7</accession>
<feature type="region of interest" description="Disordered" evidence="1">
    <location>
        <begin position="517"/>
        <end position="538"/>
    </location>
</feature>
<proteinExistence type="predicted"/>
<protein>
    <recommendedName>
        <fullName evidence="4">Ubiquitin conjugation factor E4 core domain-containing protein</fullName>
    </recommendedName>
</protein>
<comment type="caution">
    <text evidence="2">The sequence shown here is derived from an EMBL/GenBank/DDBJ whole genome shotgun (WGS) entry which is preliminary data.</text>
</comment>
<dbReference type="EMBL" id="BDGG01000011">
    <property type="protein sequence ID" value="GAV05081.1"/>
    <property type="molecule type" value="Genomic_DNA"/>
</dbReference>
<sequence>MDADADTMDTFNDDDALPHQHWHKKVITAVMARSASALEKLLEHPASQRQSIIDHCEDIIATVSITVRSPLSNVFRPTLEMLMYVLCEYGRAEELIIYFSSVLDKEEHTAAEVEFFLPNIQGTLLRLSKFRLFWLSSVLSQLDDYVGDFDWNRQDGEDSSDNFEHLLRMHALVCDFDSSFVEAVKLSRTTFNFPAEKNCSEEEAVLKYRQCLGRSLLHLLAAPLGFMPVSFAKSFASYTRIVALLGQVVPDYSVFTTWSRKSQPEVGDGLMRCPVSRDSIAHLAFLVKICDVLPDNFPAVLSPLYFLNDIVLPFADFHSASLKQQNVHFLGNLIDQLPDRSLDSEATSPLLKDRLVDFLKETSLSENEKHRKRLYLLVQKCFLKMSIEVLVKTVGEIWTTEGMSNFPAILEVLVMAVKRPMVDPLRNASLSTFSQEEYRYLFKLFFSTENFSSNVCGLLANISGVFTVMLSLDEENKSGVRDVIEGVMKFRDRWKNAVDEHMEQVREELWSRKEAERLGAKQKEGASRDSMGPEVTAEQAQMIAQKHEFDAGILLMSLDGLSTQIERLETSIKL</sequence>
<name>A0A1D1VVL7_RAMVA</name>
<reference evidence="2 3" key="1">
    <citation type="journal article" date="2016" name="Nat. Commun.">
        <title>Extremotolerant tardigrade genome and improved radiotolerance of human cultured cells by tardigrade-unique protein.</title>
        <authorList>
            <person name="Hashimoto T."/>
            <person name="Horikawa D.D."/>
            <person name="Saito Y."/>
            <person name="Kuwahara H."/>
            <person name="Kozuka-Hata H."/>
            <person name="Shin-I T."/>
            <person name="Minakuchi Y."/>
            <person name="Ohishi K."/>
            <person name="Motoyama A."/>
            <person name="Aizu T."/>
            <person name="Enomoto A."/>
            <person name="Kondo K."/>
            <person name="Tanaka S."/>
            <person name="Hara Y."/>
            <person name="Koshikawa S."/>
            <person name="Sagara H."/>
            <person name="Miura T."/>
            <person name="Yokobori S."/>
            <person name="Miyagawa K."/>
            <person name="Suzuki Y."/>
            <person name="Kubo T."/>
            <person name="Oyama M."/>
            <person name="Kohara Y."/>
            <person name="Fujiyama A."/>
            <person name="Arakawa K."/>
            <person name="Katayama T."/>
            <person name="Toyoda A."/>
            <person name="Kunieda T."/>
        </authorList>
    </citation>
    <scope>NUCLEOTIDE SEQUENCE [LARGE SCALE GENOMIC DNA]</scope>
    <source>
        <strain evidence="2 3">YOKOZUNA-1</strain>
    </source>
</reference>
<dbReference type="Proteomes" id="UP000186922">
    <property type="component" value="Unassembled WGS sequence"/>
</dbReference>
<evidence type="ECO:0000313" key="2">
    <source>
        <dbReference type="EMBL" id="GAV05081.1"/>
    </source>
</evidence>
<gene>
    <name evidence="2" type="primary">RvY_15262</name>
    <name evidence="2" type="synonym">RvY_15262.1</name>
    <name evidence="2" type="ORF">RvY_15262-1</name>
</gene>
<evidence type="ECO:0008006" key="4">
    <source>
        <dbReference type="Google" id="ProtNLM"/>
    </source>
</evidence>